<feature type="compositionally biased region" description="Acidic residues" evidence="5">
    <location>
        <begin position="1310"/>
        <end position="1321"/>
    </location>
</feature>
<proteinExistence type="predicted"/>
<keyword evidence="4" id="KW-0067">ATP-binding</keyword>
<dbReference type="GO" id="GO:0005524">
    <property type="term" value="F:ATP binding"/>
    <property type="evidence" value="ECO:0007669"/>
    <property type="project" value="UniProtKB-KW"/>
</dbReference>
<feature type="region of interest" description="Disordered" evidence="5">
    <location>
        <begin position="735"/>
        <end position="758"/>
    </location>
</feature>
<feature type="compositionally biased region" description="Low complexity" evidence="5">
    <location>
        <begin position="3186"/>
        <end position="3207"/>
    </location>
</feature>
<feature type="region of interest" description="Disordered" evidence="5">
    <location>
        <begin position="2855"/>
        <end position="2878"/>
    </location>
</feature>
<evidence type="ECO:0000259" key="6">
    <source>
        <dbReference type="PROSITE" id="PS50837"/>
    </source>
</evidence>
<evidence type="ECO:0000256" key="3">
    <source>
        <dbReference type="ARBA" id="ARBA00022741"/>
    </source>
</evidence>
<dbReference type="Gene3D" id="3.80.10.10">
    <property type="entry name" value="Ribonuclease Inhibitor"/>
    <property type="match status" value="9"/>
</dbReference>
<feature type="compositionally biased region" description="Basic and acidic residues" evidence="5">
    <location>
        <begin position="1322"/>
        <end position="1338"/>
    </location>
</feature>
<feature type="region of interest" description="Disordered" evidence="5">
    <location>
        <begin position="3158"/>
        <end position="3207"/>
    </location>
</feature>
<dbReference type="SMART" id="SM00369">
    <property type="entry name" value="LRR_TYP"/>
    <property type="match status" value="5"/>
</dbReference>
<dbReference type="EMBL" id="JWZX01002958">
    <property type="protein sequence ID" value="KOO25564.1"/>
    <property type="molecule type" value="Genomic_DNA"/>
</dbReference>
<protein>
    <submittedName>
        <fullName evidence="7">Small gtp-binding protein</fullName>
    </submittedName>
</protein>
<reference evidence="8" key="1">
    <citation type="journal article" date="2015" name="PLoS Genet.">
        <title>Genome Sequence and Transcriptome Analyses of Chrysochromulina tobin: Metabolic Tools for Enhanced Algal Fitness in the Prominent Order Prymnesiales (Haptophyceae).</title>
        <authorList>
            <person name="Hovde B.T."/>
            <person name="Deodato C.R."/>
            <person name="Hunsperger H.M."/>
            <person name="Ryken S.A."/>
            <person name="Yost W."/>
            <person name="Jha R.K."/>
            <person name="Patterson J."/>
            <person name="Monnat R.J. Jr."/>
            <person name="Barlow S.B."/>
            <person name="Starkenburg S.R."/>
            <person name="Cattolico R.A."/>
        </authorList>
    </citation>
    <scope>NUCLEOTIDE SEQUENCE</scope>
    <source>
        <strain evidence="8">CCMP291</strain>
    </source>
</reference>
<evidence type="ECO:0000313" key="8">
    <source>
        <dbReference type="Proteomes" id="UP000037460"/>
    </source>
</evidence>
<feature type="compositionally biased region" description="Basic and acidic residues" evidence="5">
    <location>
        <begin position="2855"/>
        <end position="2874"/>
    </location>
</feature>
<name>A0A0M0JG64_9EUKA</name>
<dbReference type="Pfam" id="PF13855">
    <property type="entry name" value="LRR_8"/>
    <property type="match status" value="1"/>
</dbReference>
<dbReference type="InterPro" id="IPR003591">
    <property type="entry name" value="Leu-rich_rpt_typical-subtyp"/>
</dbReference>
<feature type="domain" description="NACHT" evidence="6">
    <location>
        <begin position="1090"/>
        <end position="1225"/>
    </location>
</feature>
<keyword evidence="3" id="KW-0547">Nucleotide-binding</keyword>
<evidence type="ECO:0000256" key="4">
    <source>
        <dbReference type="ARBA" id="ARBA00022840"/>
    </source>
</evidence>
<dbReference type="SUPFAM" id="SSF52047">
    <property type="entry name" value="RNI-like"/>
    <property type="match status" value="3"/>
</dbReference>
<gene>
    <name evidence="7" type="ORF">Ctob_012165</name>
</gene>
<dbReference type="OrthoDB" id="1728874at2759"/>
<organism evidence="7 8">
    <name type="scientific">Chrysochromulina tobinii</name>
    <dbReference type="NCBI Taxonomy" id="1460289"/>
    <lineage>
        <taxon>Eukaryota</taxon>
        <taxon>Haptista</taxon>
        <taxon>Haptophyta</taxon>
        <taxon>Prymnesiophyceae</taxon>
        <taxon>Prymnesiales</taxon>
        <taxon>Chrysochromulinaceae</taxon>
        <taxon>Chrysochromulina</taxon>
    </lineage>
</organism>
<dbReference type="InterPro" id="IPR007111">
    <property type="entry name" value="NACHT_NTPase"/>
</dbReference>
<feature type="region of interest" description="Disordered" evidence="5">
    <location>
        <begin position="1617"/>
        <end position="1657"/>
    </location>
</feature>
<evidence type="ECO:0000256" key="5">
    <source>
        <dbReference type="SAM" id="MobiDB-lite"/>
    </source>
</evidence>
<dbReference type="PANTHER" id="PTHR24114:SF2">
    <property type="entry name" value="F-BOX DOMAIN-CONTAINING PROTEIN-RELATED"/>
    <property type="match status" value="1"/>
</dbReference>
<feature type="compositionally biased region" description="Low complexity" evidence="5">
    <location>
        <begin position="471"/>
        <end position="490"/>
    </location>
</feature>
<dbReference type="InterPro" id="IPR027417">
    <property type="entry name" value="P-loop_NTPase"/>
</dbReference>
<dbReference type="SMART" id="SM00364">
    <property type="entry name" value="LRR_BAC"/>
    <property type="match status" value="4"/>
</dbReference>
<keyword evidence="2" id="KW-0677">Repeat</keyword>
<dbReference type="Pfam" id="PF13516">
    <property type="entry name" value="LRR_6"/>
    <property type="match status" value="3"/>
</dbReference>
<sequence length="3612" mass="390881">MMVCQVVGRVLSADLRDNRLDGEHLAQIAKVLVRPFKIAKLNLGGNRITAGGLRELAISMSAADCTVLDLDISRNPICRVAFASDAPGAAVTAPSYAGVEELGKMVALSAKLSVLSLSKGGLSDKGASSFFNALAEHAPQPAVDDSPAPVRPSTAGVGTAVAFKPKPKPKAVLPPLSPALVTLDLSNNQLTPAFIEAFTKALPVCHTLANLNLSGNNLGVEGGVAVARTIALSPTLRTLNLSATNLCSCSPAYVRTPTCEWNGEAVLALSDAMLHIACLNKLILSGNELCGLWKEHVAGEYRILGSYTTFAVDALIDALRRHRVTLHRDGVKVDGNLMRPSDEKRIQQALIENERIPKKNAAAVALALATIGAANTASPLKEPSSVKNSPAGNAIRSRADTIDDGFGGLFDDLGGAVLELGARPPSPVIPADEGEAETVAGDSSLANMTVEGATASVTAAETSLTKSLTKSLTAAPKAPKAAKAAAAKAPQPEETKGKERESYSQKKGEKKKKEEKAVEVEEDPLGDLPLMISTTLLQVRIGKEADSPKVEGDLSKLPAGALMRVLEEYEFTVGITKQLTKRTKVQLDGDSEPVGWVTALTPDGVECLRISNASFKVMRAAKVLVCREGKDNNSKKVDDIPRGRLLRVLETFTREDGSVRASVGKDGAMKDVIGWITLSKPDAPEEVNLEEVPNERASFDLKKHTADACARALKRKIAGIAASALLKKGRSADKTALPFMERGRKPSTRSPDDGKPSRHALVTQQCELRLLVNCCDAAFKVTEWSGALPFDLPGEQAFDLMTKKKKGSAQRKLGRVRIPADLGTPFLERIEFPDEWVPGDECGLEHDGWQGEGYLELELICGKDTATIQIFPWLSYGCTVGARLNIRAVSAPFGQCATVVRILGDDRVVARVDGHPRDAGVKSEVIVDLSPSTVVPASSPGYERGTKLLLLFRNKLVDATVMEWAGKINYEEGSRHMVNVKPLGAAIGYPAWPSLNEFNHVPAPPGMSAEDFEGARSRYCESIAASQDTVEDAITGNLLPIKDQLIFMRAVDVKDGCTPPEFMSVADVPQLVEQCVAESPLRVHGGHNAQPVLCRAGPGTGKTWMIKQSMYLLSTRLMGDAAGDGVRLMPFVLFVQRIVRLLNEHGEEPRVLLANPEGMLRWYIRNECADNKERCQLLLTAYDLRALVILVDGVDEAAGMRDVVEAFVHYELVPSGNRLVVTSRPEGVDLEDYRRKFVVMNLTELSQEQQRNVIQMQLQGNQFFEHLVNLAECRRDLDDRYHKTFSTETIRTEIQTIAYVRSEEKKEGEKEVDEDEDEDEEERKPLSRADQEKRRAEAEKVVLVPETRVAAIRRRLSLENQQDMQTYLSRVIPELQQPMKSTFLGAMNKVMLAPTKAYANLLDQLDLEIKNHPSPCTRAQLEQAIGNLESAQKDGKFSANVRESLLQLAMIRKVPLPGGRRGAKAAPMPAQGLWCQANTFHPEALHPTHVRRATCHTLLSTRAGSIAVNLVVEHRELAEQYEKQGYVAHYNYFCDRVLSLSQPVFDAKFETLLVFLVEAIGIPVLLSLLLLTYSSSGGEVIELEELPPDRLQLYKLGIMSGIRKRLALAVGDSGRGATEVREEDADQNKNKRVKRKGALEQNLGNSSGKQEEQHNAFQVRGPNQEPVLDLNSMLRGKKVRVVNGENEVGEAYALVVRVPDRCKGADLRTAISAIVPKSHSLHAVVTAFVEYVLAPISVNEQALYEVGKKMLRNVAVENQQNGRREFTSKHVACALGQSPEELGLWSRLDLDHENGVALTATLSKQTEKAPAQYQFKHLSFQEGLYAEYLLLLITSLQSPGPGWAGWATNTDSAAFLNNRYMNNTCRIAAGHLGSLLAKQRADWDFREAALTPNGRMALWYITDENDTVASINVAHNDVGLDDVPGLSKTIATCDNPKSLDLSENELHHLSVDHLPQWRRVCEALGSNTTLTDLNMNRNRLGPVGIRVLCKALLGCTALERLGLSFNEPGIEPMMCELFRAHPSLKSVELVEAVDRHLPNRAKDDIGRALLENKARKLGFLQCDTFVLSPETTSLVWPEKASTSDAVLLAGALVTNTTLTSFNIAPGATLANAARSALGKALLNNSGSCVAFCNDFGLQPKVATCEFDLSKPELKDVEPFRLLAGCLRGNRTLTHVTLKQLRSDQIPTLALALRGNSTLSKLDIVHVSRHGGQSLVRLPVPELNGSGTVSAAGGGQRVDMSPACLEGTLNRVACEMIGTLIAANTSLRCLDLSNTGIGLAIGAEGEGGHILLRPLCESKLCPLEEINLTNVQLSDKAGAKLLTAFSAGMSKRTMGYEKITSLSLARNQLADATGALLKELLWGERAPCMLKYLDLSGNPDLSGQDIALAVRRNSSLTSLDIRNIPSFNEDSVFKSIGSFLLQEGCQCRLGFLLCDKFEVRSGQKELRIESPTVPVAAPAPVKGGLKVVSRESVLMMLAGILKFNSSLTKVEIINMGLDDRATKDYYYAIKENTVLEYLDISGNPVGAAGIAEIAEAVRTHPALQFFKVDGAALPVRQVSGLTNLVGDAGGVKGSEGGIKLQMADWGLGPLSGQAIGIIAKESTSITDLDLKNNALGAHGATALVNGLGAAPIKLLDLTRSGVGSPVDEAGASGVLALSKAICEHLGMLQELRMDENELECPVEELAPLCKLRNLRTLSMDKNRLTELPSLIGTMLSLRKISLHSNQLGSLPPSICLLVNLDTLDLHKNSLRTLPPNLGHLHALQRLDLSENKISELPISICGLSENAQISVGRNPLEKPSIEQARQGIGAIRRYFGYGKPAPIAGPDDLIDALVAKQGRHSTSPILALDAEAEEALRGEERKREAKRPQREEGAPSRHGWASPASVITLFNCQNATFRVLDGAGTGFVDEVSMPSDETAELIAAFNLQVIGRVRAAYSAKAEPFADRVQFENTWLPWRIQDVDAAGEPALTVIVKRAKSLEKATLLVTPWLAYGCSVGARVKTATTFATITGIRPDDTCEFVADNSKHNVAILGAEVIDPRPDTVTRTSTVAYKSGQKLLLLHEGSPRVESVSDKHVVEVDLNEANHTKLLFSTVTKYEATRQQYCDVLTARHRLLKDDALLGTREIPSGDQRLLTETWVPIVDDPAADAELELPGEMADKPEHPFPGPKPIGAGAGKSGRVTPDTAPVRPSSPVSAPTDAAASAWTAPRVPVEPPKSVVQLMDDLISSDLSNGRRAPPMLLRAAHPLEHELLHAQVVFSLASALRDMVAQKGAVRLVPLPVAPSRLIELMADEAMSKKPAREILVRAFELDNLGYAEMIKQALEMRAVVVIAKVSNAAEAAPFAESAMLEELTSSRLIVSICSTLEAPVKLPIALTERSVCKQLGAVSLVLRRAVMGDRDCKAAFKRLRLRPEGVWPLVRGIHLPFSDVGREGLSELQELPQSRTCALKALDLSQTEVSVWPVVQALRGNPSITSLDLRRVPNVAALYGAMASIFCGDDSRSALAYLRCDAFELLEDDKTLCLRETLLNEQSQPGALELLLGLLQRNTTVQELDLSATDLDKSAAGALASLLATNSALTSLKLSHNAEIDAEAQAILRAAAAARLTPLKLEI</sequence>
<dbReference type="SUPFAM" id="SSF52058">
    <property type="entry name" value="L domain-like"/>
    <property type="match status" value="1"/>
</dbReference>
<evidence type="ECO:0000256" key="1">
    <source>
        <dbReference type="ARBA" id="ARBA00022614"/>
    </source>
</evidence>
<accession>A0A0M0JG64</accession>
<dbReference type="InterPro" id="IPR052394">
    <property type="entry name" value="LRR-containing"/>
</dbReference>
<keyword evidence="1" id="KW-0433">Leucine-rich repeat</keyword>
<dbReference type="SMART" id="SM00368">
    <property type="entry name" value="LRR_RI"/>
    <property type="match status" value="10"/>
</dbReference>
<feature type="compositionally biased region" description="Basic and acidic residues" evidence="5">
    <location>
        <begin position="491"/>
        <end position="519"/>
    </location>
</feature>
<feature type="region of interest" description="Disordered" evidence="5">
    <location>
        <begin position="471"/>
        <end position="521"/>
    </location>
</feature>
<keyword evidence="8" id="KW-1185">Reference proteome</keyword>
<evidence type="ECO:0000313" key="7">
    <source>
        <dbReference type="EMBL" id="KOO25564.1"/>
    </source>
</evidence>
<dbReference type="Gene3D" id="3.40.50.300">
    <property type="entry name" value="P-loop containing nucleotide triphosphate hydrolases"/>
    <property type="match status" value="1"/>
</dbReference>
<dbReference type="InterPro" id="IPR032675">
    <property type="entry name" value="LRR_dom_sf"/>
</dbReference>
<dbReference type="InterPro" id="IPR001611">
    <property type="entry name" value="Leu-rich_rpt"/>
</dbReference>
<dbReference type="PROSITE" id="PS50837">
    <property type="entry name" value="NACHT"/>
    <property type="match status" value="1"/>
</dbReference>
<dbReference type="PANTHER" id="PTHR24114">
    <property type="entry name" value="LEUCINE RICH REPEAT FAMILY PROTEIN"/>
    <property type="match status" value="1"/>
</dbReference>
<dbReference type="Proteomes" id="UP000037460">
    <property type="component" value="Unassembled WGS sequence"/>
</dbReference>
<evidence type="ECO:0000256" key="2">
    <source>
        <dbReference type="ARBA" id="ARBA00022737"/>
    </source>
</evidence>
<feature type="region of interest" description="Disordered" evidence="5">
    <location>
        <begin position="1301"/>
        <end position="1338"/>
    </location>
</feature>
<dbReference type="PROSITE" id="PS51450">
    <property type="entry name" value="LRR"/>
    <property type="match status" value="4"/>
</dbReference>
<comment type="caution">
    <text evidence="7">The sequence shown here is derived from an EMBL/GenBank/DDBJ whole genome shotgun (WGS) entry which is preliminary data.</text>
</comment>